<keyword evidence="1" id="KW-0863">Zinc-finger</keyword>
<dbReference type="InterPro" id="IPR001878">
    <property type="entry name" value="Znf_CCHC"/>
</dbReference>
<dbReference type="EMBL" id="JBDJPC010000056">
    <property type="protein sequence ID" value="KAL1487485.1"/>
    <property type="molecule type" value="Genomic_DNA"/>
</dbReference>
<dbReference type="InterPro" id="IPR036875">
    <property type="entry name" value="Znf_CCHC_sf"/>
</dbReference>
<feature type="domain" description="CCHC-type" evidence="3">
    <location>
        <begin position="218"/>
        <end position="231"/>
    </location>
</feature>
<reference evidence="4 5" key="1">
    <citation type="submission" date="2024-05" db="EMBL/GenBank/DDBJ databases">
        <title>Genetic variation in Jamaican populations of the coffee berry borer (Hypothenemus hampei).</title>
        <authorList>
            <person name="Errbii M."/>
            <person name="Myrie A."/>
        </authorList>
    </citation>
    <scope>NUCLEOTIDE SEQUENCE [LARGE SCALE GENOMIC DNA]</scope>
    <source>
        <strain evidence="4">JA-Hopewell-2020-01-JO</strain>
        <tissue evidence="4">Whole body</tissue>
    </source>
</reference>
<feature type="compositionally biased region" description="Polar residues" evidence="2">
    <location>
        <begin position="288"/>
        <end position="303"/>
    </location>
</feature>
<evidence type="ECO:0000313" key="4">
    <source>
        <dbReference type="EMBL" id="KAL1487485.1"/>
    </source>
</evidence>
<dbReference type="GO" id="GO:0008270">
    <property type="term" value="F:zinc ion binding"/>
    <property type="evidence" value="ECO:0007669"/>
    <property type="project" value="UniProtKB-KW"/>
</dbReference>
<name>A0ABD1DYS8_HYPHA</name>
<feature type="region of interest" description="Disordered" evidence="2">
    <location>
        <begin position="266"/>
        <end position="303"/>
    </location>
</feature>
<dbReference type="SUPFAM" id="SSF57756">
    <property type="entry name" value="Retrovirus zinc finger-like domains"/>
    <property type="match status" value="1"/>
</dbReference>
<protein>
    <recommendedName>
        <fullName evidence="3">CCHC-type domain-containing protein</fullName>
    </recommendedName>
</protein>
<evidence type="ECO:0000313" key="5">
    <source>
        <dbReference type="Proteomes" id="UP001566132"/>
    </source>
</evidence>
<comment type="caution">
    <text evidence="4">The sequence shown here is derived from an EMBL/GenBank/DDBJ whole genome shotgun (WGS) entry which is preliminary data.</text>
</comment>
<keyword evidence="1" id="KW-0862">Zinc</keyword>
<sequence length="303" mass="34927">MYGDCEEDQYNKIEELKDRVKNTEEVALQCTEPEVRGRYAKCWRRSSTERIHRGGTNDYNTTLRNTKTLIEKQKLKNAIINMRSTRDSKLLIAMEKDNTELNKVYNALKGNKEFKENDIRRVGDRDFKTLIIRGMDASKRARKRPLAIKPKTSCGNRQAGTLNINKTDAELLLKIGKIEIGCNRCTIEERLHIKRCNKCWGLQTRRIRVYRENRKNNCYKCGGQGHLAKNCGESETCPLCGVQGHRAGAGACREFRRALSYHRNLSRAKDRTISQENKETDDSKTSKEQTVIKTPSRKPSQIL</sequence>
<gene>
    <name evidence="4" type="ORF">ABEB36_015847</name>
</gene>
<feature type="compositionally biased region" description="Basic and acidic residues" evidence="2">
    <location>
        <begin position="267"/>
        <end position="287"/>
    </location>
</feature>
<evidence type="ECO:0000259" key="3">
    <source>
        <dbReference type="PROSITE" id="PS50158"/>
    </source>
</evidence>
<dbReference type="Proteomes" id="UP001566132">
    <property type="component" value="Unassembled WGS sequence"/>
</dbReference>
<keyword evidence="5" id="KW-1185">Reference proteome</keyword>
<dbReference type="AlphaFoldDB" id="A0ABD1DYS8"/>
<dbReference type="SMART" id="SM00343">
    <property type="entry name" value="ZnF_C2HC"/>
    <property type="match status" value="2"/>
</dbReference>
<accession>A0ABD1DYS8</accession>
<evidence type="ECO:0000256" key="1">
    <source>
        <dbReference type="PROSITE-ProRule" id="PRU00047"/>
    </source>
</evidence>
<proteinExistence type="predicted"/>
<organism evidence="4 5">
    <name type="scientific">Hypothenemus hampei</name>
    <name type="common">Coffee berry borer</name>
    <dbReference type="NCBI Taxonomy" id="57062"/>
    <lineage>
        <taxon>Eukaryota</taxon>
        <taxon>Metazoa</taxon>
        <taxon>Ecdysozoa</taxon>
        <taxon>Arthropoda</taxon>
        <taxon>Hexapoda</taxon>
        <taxon>Insecta</taxon>
        <taxon>Pterygota</taxon>
        <taxon>Neoptera</taxon>
        <taxon>Endopterygota</taxon>
        <taxon>Coleoptera</taxon>
        <taxon>Polyphaga</taxon>
        <taxon>Cucujiformia</taxon>
        <taxon>Curculionidae</taxon>
        <taxon>Scolytinae</taxon>
        <taxon>Hypothenemus</taxon>
    </lineage>
</organism>
<dbReference type="Gene3D" id="4.10.60.10">
    <property type="entry name" value="Zinc finger, CCHC-type"/>
    <property type="match status" value="1"/>
</dbReference>
<dbReference type="PROSITE" id="PS50158">
    <property type="entry name" value="ZF_CCHC"/>
    <property type="match status" value="1"/>
</dbReference>
<keyword evidence="1" id="KW-0479">Metal-binding</keyword>
<evidence type="ECO:0000256" key="2">
    <source>
        <dbReference type="SAM" id="MobiDB-lite"/>
    </source>
</evidence>